<evidence type="ECO:0000313" key="2">
    <source>
        <dbReference type="Proteomes" id="UP001202328"/>
    </source>
</evidence>
<dbReference type="Proteomes" id="UP001202328">
    <property type="component" value="Unassembled WGS sequence"/>
</dbReference>
<proteinExistence type="predicted"/>
<protein>
    <submittedName>
        <fullName evidence="1">Uncharacterized protein</fullName>
    </submittedName>
</protein>
<gene>
    <name evidence="1" type="ORF">MKW98_030398</name>
</gene>
<name>A0AAD4SSQ8_9MAGN</name>
<sequence length="52" mass="5908">LVVSNGWPSKCLPLGGKSLRIRVLIIHKKTNPSRVCRPTTYLFLKVHLEPKI</sequence>
<dbReference type="AlphaFoldDB" id="A0AAD4SSQ8"/>
<keyword evidence="2" id="KW-1185">Reference proteome</keyword>
<accession>A0AAD4SSQ8</accession>
<organism evidence="1 2">
    <name type="scientific">Papaver atlanticum</name>
    <dbReference type="NCBI Taxonomy" id="357466"/>
    <lineage>
        <taxon>Eukaryota</taxon>
        <taxon>Viridiplantae</taxon>
        <taxon>Streptophyta</taxon>
        <taxon>Embryophyta</taxon>
        <taxon>Tracheophyta</taxon>
        <taxon>Spermatophyta</taxon>
        <taxon>Magnoliopsida</taxon>
        <taxon>Ranunculales</taxon>
        <taxon>Papaveraceae</taxon>
        <taxon>Papaveroideae</taxon>
        <taxon>Papaver</taxon>
    </lineage>
</organism>
<feature type="non-terminal residue" evidence="1">
    <location>
        <position position="52"/>
    </location>
</feature>
<evidence type="ECO:0000313" key="1">
    <source>
        <dbReference type="EMBL" id="KAI3919262.1"/>
    </source>
</evidence>
<reference evidence="1" key="1">
    <citation type="submission" date="2022-04" db="EMBL/GenBank/DDBJ databases">
        <title>A functionally conserved STORR gene fusion in Papaver species that diverged 16.8 million years ago.</title>
        <authorList>
            <person name="Catania T."/>
        </authorList>
    </citation>
    <scope>NUCLEOTIDE SEQUENCE</scope>
    <source>
        <strain evidence="1">S-188037</strain>
    </source>
</reference>
<comment type="caution">
    <text evidence="1">The sequence shown here is derived from an EMBL/GenBank/DDBJ whole genome shotgun (WGS) entry which is preliminary data.</text>
</comment>
<dbReference type="EMBL" id="JAJJMB010008919">
    <property type="protein sequence ID" value="KAI3919262.1"/>
    <property type="molecule type" value="Genomic_DNA"/>
</dbReference>